<accession>A0AA45WRX1</accession>
<dbReference type="Pfam" id="PF02464">
    <property type="entry name" value="CinA"/>
    <property type="match status" value="1"/>
</dbReference>
<dbReference type="InterPro" id="IPR050101">
    <property type="entry name" value="CinA"/>
</dbReference>
<dbReference type="Gene3D" id="3.30.70.2860">
    <property type="match status" value="1"/>
</dbReference>
<evidence type="ECO:0000259" key="2">
    <source>
        <dbReference type="SMART" id="SM00852"/>
    </source>
</evidence>
<proteinExistence type="inferred from homology"/>
<dbReference type="InterPro" id="IPR008135">
    <property type="entry name" value="Competence-induced_CinA"/>
</dbReference>
<comment type="caution">
    <text evidence="3">The sequence shown here is derived from an EMBL/GenBank/DDBJ whole genome shotgun (WGS) entry which is preliminary data.</text>
</comment>
<dbReference type="SUPFAM" id="SSF53218">
    <property type="entry name" value="Molybdenum cofactor biosynthesis proteins"/>
    <property type="match status" value="1"/>
</dbReference>
<dbReference type="NCBIfam" id="NF001813">
    <property type="entry name" value="PRK00549.1"/>
    <property type="match status" value="1"/>
</dbReference>
<dbReference type="Pfam" id="PF18146">
    <property type="entry name" value="CinA_KH"/>
    <property type="match status" value="1"/>
</dbReference>
<dbReference type="NCBIfam" id="TIGR00200">
    <property type="entry name" value="cinA_nterm"/>
    <property type="match status" value="1"/>
</dbReference>
<sequence length="417" mass="45416">MRAEVITVGSELLLGETVDTHSAYLSRECFSLGVEVVFHTSVGDDQARLMEVIEQAHRRSQLVFLCGGLGPTLDDLTKETLSDFLGIPLVRDPAVVTALEEWFQGRSRNIPSNNYKQAHVFEDGVVFHNAHGTAPGLAVSKDGVTYVLLPGPPRELIPMFEQQVRPYILDTFASGQALVSEALSFFGIGESLLEETCKDLIEANDNPIIATYAKEAGVTLRLTARAATESAARELIAPIKTEVLKRTGDYCYSEREEPLEEVVMRSLIQQGKTVAVAESCTGGMLSHLLTSMKGSSQAFMGGIVSYSAFSKEQVVGVPEEILEQHGTVSSHTAEALAERVREQFATDFVLSVTGVAGPDEVEGKPVGLVFIGLKEASGPVRVYRLQLRGSRRRIQLQAAKQACFILQQCLKKGETTR</sequence>
<feature type="domain" description="MoaB/Mog" evidence="2">
    <location>
        <begin position="4"/>
        <end position="170"/>
    </location>
</feature>
<dbReference type="SUPFAM" id="SSF142433">
    <property type="entry name" value="CinA-like"/>
    <property type="match status" value="1"/>
</dbReference>
<dbReference type="HAMAP" id="MF_00226_B">
    <property type="entry name" value="CinA_B"/>
    <property type="match status" value="1"/>
</dbReference>
<dbReference type="PANTHER" id="PTHR13939:SF0">
    <property type="entry name" value="NMN AMIDOHYDROLASE-LIKE PROTEIN YFAY"/>
    <property type="match status" value="1"/>
</dbReference>
<dbReference type="PANTHER" id="PTHR13939">
    <property type="entry name" value="NICOTINAMIDE-NUCLEOTIDE AMIDOHYDROLASE PNCC"/>
    <property type="match status" value="1"/>
</dbReference>
<organism evidence="3 4">
    <name type="scientific">Laceyella tengchongensis</name>
    <dbReference type="NCBI Taxonomy" id="574699"/>
    <lineage>
        <taxon>Bacteria</taxon>
        <taxon>Bacillati</taxon>
        <taxon>Bacillota</taxon>
        <taxon>Bacilli</taxon>
        <taxon>Bacillales</taxon>
        <taxon>Thermoactinomycetaceae</taxon>
        <taxon>Laceyella</taxon>
    </lineage>
</organism>
<dbReference type="EMBL" id="FXTU01000010">
    <property type="protein sequence ID" value="SMP33769.1"/>
    <property type="molecule type" value="Genomic_DNA"/>
</dbReference>
<gene>
    <name evidence="1" type="primary">cinA</name>
    <name evidence="3" type="ORF">SAMN06265361_11028</name>
</gene>
<evidence type="ECO:0000313" key="3">
    <source>
        <dbReference type="EMBL" id="SMP33769.1"/>
    </source>
</evidence>
<dbReference type="AlphaFoldDB" id="A0AA45WRX1"/>
<dbReference type="SMART" id="SM00852">
    <property type="entry name" value="MoCF_biosynth"/>
    <property type="match status" value="1"/>
</dbReference>
<dbReference type="Pfam" id="PF00994">
    <property type="entry name" value="MoCF_biosynth"/>
    <property type="match status" value="1"/>
</dbReference>
<dbReference type="NCBIfam" id="TIGR00199">
    <property type="entry name" value="PncC_domain"/>
    <property type="match status" value="1"/>
</dbReference>
<reference evidence="3" key="1">
    <citation type="submission" date="2017-05" db="EMBL/GenBank/DDBJ databases">
        <authorList>
            <person name="Varghese N."/>
            <person name="Submissions S."/>
        </authorList>
    </citation>
    <scope>NUCLEOTIDE SEQUENCE</scope>
    <source>
        <strain evidence="3">DSM 45262</strain>
    </source>
</reference>
<dbReference type="PIRSF" id="PIRSF006728">
    <property type="entry name" value="CinA"/>
    <property type="match status" value="1"/>
</dbReference>
<dbReference type="RefSeq" id="WP_102992622.1">
    <property type="nucleotide sequence ID" value="NZ_FXTU01000010.1"/>
</dbReference>
<evidence type="ECO:0000313" key="4">
    <source>
        <dbReference type="Proteomes" id="UP001157946"/>
    </source>
</evidence>
<dbReference type="InterPro" id="IPR036425">
    <property type="entry name" value="MoaB/Mog-like_dom_sf"/>
</dbReference>
<protein>
    <recommendedName>
        <fullName evidence="1">Putative competence-damage inducible protein</fullName>
    </recommendedName>
</protein>
<keyword evidence="4" id="KW-1185">Reference proteome</keyword>
<dbReference type="InterPro" id="IPR041424">
    <property type="entry name" value="CinA_KH"/>
</dbReference>
<dbReference type="InterPro" id="IPR036653">
    <property type="entry name" value="CinA-like_C"/>
</dbReference>
<dbReference type="Gene3D" id="3.90.950.20">
    <property type="entry name" value="CinA-like"/>
    <property type="match status" value="1"/>
</dbReference>
<dbReference type="InterPro" id="IPR001453">
    <property type="entry name" value="MoaB/Mog_dom"/>
</dbReference>
<name>A0AA45WRX1_9BACL</name>
<comment type="similarity">
    <text evidence="1">Belongs to the CinA family.</text>
</comment>
<dbReference type="Proteomes" id="UP001157946">
    <property type="component" value="Unassembled WGS sequence"/>
</dbReference>
<dbReference type="Gene3D" id="3.40.980.10">
    <property type="entry name" value="MoaB/Mog-like domain"/>
    <property type="match status" value="1"/>
</dbReference>
<evidence type="ECO:0000256" key="1">
    <source>
        <dbReference type="HAMAP-Rule" id="MF_00226"/>
    </source>
</evidence>
<dbReference type="CDD" id="cd00885">
    <property type="entry name" value="cinA"/>
    <property type="match status" value="1"/>
</dbReference>
<dbReference type="InterPro" id="IPR008136">
    <property type="entry name" value="CinA_C"/>
</dbReference>